<gene>
    <name evidence="1" type="ORF">DME_LOCUS4739</name>
</gene>
<dbReference type="Proteomes" id="UP000038040">
    <property type="component" value="Unplaced"/>
</dbReference>
<dbReference type="Proteomes" id="UP000274756">
    <property type="component" value="Unassembled WGS sequence"/>
</dbReference>
<reference evidence="4" key="1">
    <citation type="submission" date="2017-02" db="UniProtKB">
        <authorList>
            <consortium name="WormBaseParasite"/>
        </authorList>
    </citation>
    <scope>IDENTIFICATION</scope>
</reference>
<evidence type="ECO:0000313" key="2">
    <source>
        <dbReference type="Proteomes" id="UP000038040"/>
    </source>
</evidence>
<proteinExistence type="predicted"/>
<dbReference type="WBParaSite" id="DME_0000037901-mRNA-1">
    <property type="protein sequence ID" value="DME_0000037901-mRNA-1"/>
    <property type="gene ID" value="DME_0000037901"/>
</dbReference>
<protein>
    <submittedName>
        <fullName evidence="4">SH2 domain-containing protein</fullName>
    </submittedName>
</protein>
<evidence type="ECO:0000313" key="4">
    <source>
        <dbReference type="WBParaSite" id="DME_0000037901-mRNA-1"/>
    </source>
</evidence>
<dbReference type="EMBL" id="UYYG01001150">
    <property type="protein sequence ID" value="VDN54766.1"/>
    <property type="molecule type" value="Genomic_DNA"/>
</dbReference>
<sequence length="615" mass="70169">MGVGSYVIYRMFVRLLGRNFLWRIIDQVRLDLLNLSRQELYLLHSTQVNFGVDQSLLAVAGANRLYVDNCCEEFSRRILSSDESERRRKKRFISKYSCDRQFSSTSFSSSFAERWQRDKVIRLRYACAYGPSVISFCPVRKAHFRYVTTKNYIKVTAELSCDLAIYRNGQHPKYQNSLVSEQASHQRSSELTETRSEKSASLRLLWDDPEWDDQMDFPGQYGLIFASFSDMVQYGRNSSPSDMSEMSEFLAAKKVFDDASSVNNLSKDSNDLCGVSSDSLSVETNDSVIGARDFIQRNCMTDSKHLYQLVTDFMSSDAASLWSGCSTRSFRSLRYCAAVNSNGLLGVTQILSHTTHPKCDIFSNSMTDSGISRGTTATSVYCSRDRSLIFDSMTSSKFVPAEDEACCSGLAKAFIINSTSCDLKNESIIRRSVLIDEDQQSLTQTQRSLEWDEEFEECDDSRNVIVENLDNFKDSKNSNTEHNSCKVSSGKCLRKTRDLMVWAHQNYPLDQVRLKVFRELYSLRGFKRIGVERNGNINENFLASVLHIMLAHKVSFFSRHNLTNAQKQKRENATIAVVNKILMQENEKQVYSLYSLENRAAERNIVAVSQIRSLC</sequence>
<name>A0A0N4U1A9_DRAME</name>
<evidence type="ECO:0000313" key="1">
    <source>
        <dbReference type="EMBL" id="VDN54766.1"/>
    </source>
</evidence>
<evidence type="ECO:0000313" key="3">
    <source>
        <dbReference type="Proteomes" id="UP000274756"/>
    </source>
</evidence>
<accession>A0A0N4U1A9</accession>
<keyword evidence="3" id="KW-1185">Reference proteome</keyword>
<dbReference type="AlphaFoldDB" id="A0A0N4U1A9"/>
<dbReference type="OrthoDB" id="5835957at2759"/>
<organism evidence="2 4">
    <name type="scientific">Dracunculus medinensis</name>
    <name type="common">Guinea worm</name>
    <dbReference type="NCBI Taxonomy" id="318479"/>
    <lineage>
        <taxon>Eukaryota</taxon>
        <taxon>Metazoa</taxon>
        <taxon>Ecdysozoa</taxon>
        <taxon>Nematoda</taxon>
        <taxon>Chromadorea</taxon>
        <taxon>Rhabditida</taxon>
        <taxon>Spirurina</taxon>
        <taxon>Dracunculoidea</taxon>
        <taxon>Dracunculidae</taxon>
        <taxon>Dracunculus</taxon>
    </lineage>
</organism>
<reference evidence="1 3" key="2">
    <citation type="submission" date="2018-11" db="EMBL/GenBank/DDBJ databases">
        <authorList>
            <consortium name="Pathogen Informatics"/>
        </authorList>
    </citation>
    <scope>NUCLEOTIDE SEQUENCE [LARGE SCALE GENOMIC DNA]</scope>
</reference>